<feature type="domain" description="Nucleotidyl transferase" evidence="1">
    <location>
        <begin position="12"/>
        <end position="238"/>
    </location>
</feature>
<keyword evidence="3" id="KW-1185">Reference proteome</keyword>
<dbReference type="InterPro" id="IPR029044">
    <property type="entry name" value="Nucleotide-diphossugar_trans"/>
</dbReference>
<dbReference type="RefSeq" id="WP_206252720.1">
    <property type="nucleotide sequence ID" value="NZ_CP071060.1"/>
</dbReference>
<dbReference type="InterPro" id="IPR005835">
    <property type="entry name" value="NTP_transferase_dom"/>
</dbReference>
<dbReference type="SUPFAM" id="SSF53448">
    <property type="entry name" value="Nucleotide-diphospho-sugar transferases"/>
    <property type="match status" value="1"/>
</dbReference>
<accession>A0ABX7M0K2</accession>
<protein>
    <submittedName>
        <fullName evidence="2">Nucleotidyltransferase family protein</fullName>
    </submittedName>
</protein>
<dbReference type="Pfam" id="PF00483">
    <property type="entry name" value="NTP_transferase"/>
    <property type="match status" value="1"/>
</dbReference>
<evidence type="ECO:0000313" key="3">
    <source>
        <dbReference type="Proteomes" id="UP000663570"/>
    </source>
</evidence>
<dbReference type="EMBL" id="CP071060">
    <property type="protein sequence ID" value="QSI75297.1"/>
    <property type="molecule type" value="Genomic_DNA"/>
</dbReference>
<proteinExistence type="predicted"/>
<reference evidence="2 3" key="1">
    <citation type="submission" date="2021-02" db="EMBL/GenBank/DDBJ databases">
        <title>Niveibacterium changnyeongensis HC41.</title>
        <authorList>
            <person name="Kang M."/>
        </authorList>
    </citation>
    <scope>NUCLEOTIDE SEQUENCE [LARGE SCALE GENOMIC DNA]</scope>
    <source>
        <strain evidence="2 3">HC41</strain>
    </source>
</reference>
<dbReference type="Proteomes" id="UP000663570">
    <property type="component" value="Chromosome"/>
</dbReference>
<sequence length="243" mass="26092">MMNSLELSGIDAVVLAGGLGTRLRSVVADRQKAFATVGSEPFAARIFRQLRRAGVRRIVFALGHLADSAAPVLDQWRCERDPQILSSVEPTPLGTGGALRHALPLLESTSVLVMNGDSFVDADLAALLATHRAARAAITLSAVQVTDVSRYGALEFDRDGRYVSAFREKQDTGGCGWINAGIYLLEHEVIAAIPAGRPVSLEREVFPAYTDGRIAVRCESRPFIDIGTPETYAAGAKFFAHVA</sequence>
<dbReference type="InterPro" id="IPR050486">
    <property type="entry name" value="Mannose-1P_guanyltransferase"/>
</dbReference>
<name>A0ABX7M0K2_9RHOO</name>
<dbReference type="PANTHER" id="PTHR22572">
    <property type="entry name" value="SUGAR-1-PHOSPHATE GUANYL TRANSFERASE"/>
    <property type="match status" value="1"/>
</dbReference>
<dbReference type="CDD" id="cd06915">
    <property type="entry name" value="NTP_transferase_WcbM_like"/>
    <property type="match status" value="1"/>
</dbReference>
<evidence type="ECO:0000313" key="2">
    <source>
        <dbReference type="EMBL" id="QSI75297.1"/>
    </source>
</evidence>
<gene>
    <name evidence="2" type="ORF">JY500_12305</name>
</gene>
<evidence type="ECO:0000259" key="1">
    <source>
        <dbReference type="Pfam" id="PF00483"/>
    </source>
</evidence>
<organism evidence="2 3">
    <name type="scientific">Niveibacterium microcysteis</name>
    <dbReference type="NCBI Taxonomy" id="2811415"/>
    <lineage>
        <taxon>Bacteria</taxon>
        <taxon>Pseudomonadati</taxon>
        <taxon>Pseudomonadota</taxon>
        <taxon>Betaproteobacteria</taxon>
        <taxon>Rhodocyclales</taxon>
        <taxon>Rhodocyclaceae</taxon>
        <taxon>Niveibacterium</taxon>
    </lineage>
</organism>
<dbReference type="Gene3D" id="3.90.550.10">
    <property type="entry name" value="Spore Coat Polysaccharide Biosynthesis Protein SpsA, Chain A"/>
    <property type="match status" value="1"/>
</dbReference>